<gene>
    <name evidence="1" type="ORF">SAMN05444169_6296</name>
</gene>
<sequence>MKCRYCGISTDALGGAAPNGQIMAGGERAVQRASALKSVSTSLTGW</sequence>
<protein>
    <submittedName>
        <fullName evidence="1">Uncharacterized protein</fullName>
    </submittedName>
</protein>
<accession>A0A1M5R2R4</accession>
<evidence type="ECO:0000313" key="1">
    <source>
        <dbReference type="EMBL" id="SHH20289.1"/>
    </source>
</evidence>
<reference evidence="1 2" key="1">
    <citation type="submission" date="2016-11" db="EMBL/GenBank/DDBJ databases">
        <authorList>
            <person name="Jaros S."/>
            <person name="Januszkiewicz K."/>
            <person name="Wedrychowicz H."/>
        </authorList>
    </citation>
    <scope>NUCLEOTIDE SEQUENCE [LARGE SCALE GENOMIC DNA]</scope>
    <source>
        <strain evidence="1 2">GAS242</strain>
    </source>
</reference>
<dbReference type="EMBL" id="LT670818">
    <property type="protein sequence ID" value="SHH20289.1"/>
    <property type="molecule type" value="Genomic_DNA"/>
</dbReference>
<organism evidence="1 2">
    <name type="scientific">Bradyrhizobium erythrophlei</name>
    <dbReference type="NCBI Taxonomy" id="1437360"/>
    <lineage>
        <taxon>Bacteria</taxon>
        <taxon>Pseudomonadati</taxon>
        <taxon>Pseudomonadota</taxon>
        <taxon>Alphaproteobacteria</taxon>
        <taxon>Hyphomicrobiales</taxon>
        <taxon>Nitrobacteraceae</taxon>
        <taxon>Bradyrhizobium</taxon>
    </lineage>
</organism>
<proteinExistence type="predicted"/>
<name>A0A1M5R2R4_9BRAD</name>
<dbReference type="AlphaFoldDB" id="A0A1M5R2R4"/>
<dbReference type="Proteomes" id="UP000190675">
    <property type="component" value="Chromosome I"/>
</dbReference>
<evidence type="ECO:0000313" key="2">
    <source>
        <dbReference type="Proteomes" id="UP000190675"/>
    </source>
</evidence>